<dbReference type="OrthoDB" id="4248066at2"/>
<dbReference type="Pfam" id="PF13460">
    <property type="entry name" value="NAD_binding_10"/>
    <property type="match status" value="1"/>
</dbReference>
<organism evidence="3 4">
    <name type="scientific">Actinotalea ferrariae CF5-4</name>
    <dbReference type="NCBI Taxonomy" id="948458"/>
    <lineage>
        <taxon>Bacteria</taxon>
        <taxon>Bacillati</taxon>
        <taxon>Actinomycetota</taxon>
        <taxon>Actinomycetes</taxon>
        <taxon>Micrococcales</taxon>
        <taxon>Cellulomonadaceae</taxon>
        <taxon>Actinotalea</taxon>
    </lineage>
</organism>
<dbReference type="RefSeq" id="WP_052022904.1">
    <property type="nucleotide sequence ID" value="NZ_AXCW01000106.1"/>
</dbReference>
<dbReference type="EMBL" id="AXCW01000106">
    <property type="protein sequence ID" value="EYR63302.1"/>
    <property type="molecule type" value="Genomic_DNA"/>
</dbReference>
<dbReference type="Gene3D" id="3.40.50.720">
    <property type="entry name" value="NAD(P)-binding Rossmann-like Domain"/>
    <property type="match status" value="1"/>
</dbReference>
<dbReference type="AlphaFoldDB" id="A0A021VW45"/>
<dbReference type="SUPFAM" id="SSF51735">
    <property type="entry name" value="NAD(P)-binding Rossmann-fold domains"/>
    <property type="match status" value="1"/>
</dbReference>
<dbReference type="PANTHER" id="PTHR15020:SF50">
    <property type="entry name" value="UPF0659 PROTEIN YMR090W"/>
    <property type="match status" value="1"/>
</dbReference>
<evidence type="ECO:0000313" key="3">
    <source>
        <dbReference type="EMBL" id="EYR63302.1"/>
    </source>
</evidence>
<protein>
    <submittedName>
        <fullName evidence="3">NAD-dependent dehydratase</fullName>
    </submittedName>
</protein>
<evidence type="ECO:0000256" key="1">
    <source>
        <dbReference type="SAM" id="MobiDB-lite"/>
    </source>
</evidence>
<feature type="region of interest" description="Disordered" evidence="1">
    <location>
        <begin position="219"/>
        <end position="239"/>
    </location>
</feature>
<dbReference type="Proteomes" id="UP000019753">
    <property type="component" value="Unassembled WGS sequence"/>
</dbReference>
<feature type="domain" description="NAD(P)-binding" evidence="2">
    <location>
        <begin position="7"/>
        <end position="195"/>
    </location>
</feature>
<accession>A0A021VW45</accession>
<comment type="caution">
    <text evidence="3">The sequence shown here is derived from an EMBL/GenBank/DDBJ whole genome shotgun (WGS) entry which is preliminary data.</text>
</comment>
<dbReference type="InterPro" id="IPR016040">
    <property type="entry name" value="NAD(P)-bd_dom"/>
</dbReference>
<dbReference type="InterPro" id="IPR036291">
    <property type="entry name" value="NAD(P)-bd_dom_sf"/>
</dbReference>
<evidence type="ECO:0000313" key="4">
    <source>
        <dbReference type="Proteomes" id="UP000019753"/>
    </source>
</evidence>
<dbReference type="CDD" id="cd05243">
    <property type="entry name" value="SDR_a5"/>
    <property type="match status" value="1"/>
</dbReference>
<proteinExistence type="predicted"/>
<evidence type="ECO:0000259" key="2">
    <source>
        <dbReference type="Pfam" id="PF13460"/>
    </source>
</evidence>
<gene>
    <name evidence="3" type="ORF">N866_01490</name>
</gene>
<name>A0A021VW45_9CELL</name>
<reference evidence="3 4" key="1">
    <citation type="submission" date="2014-01" db="EMBL/GenBank/DDBJ databases">
        <title>Actinotalea ferrariae CF5-4.</title>
        <authorList>
            <person name="Chen F."/>
            <person name="Li Y."/>
            <person name="Wang G."/>
        </authorList>
    </citation>
    <scope>NUCLEOTIDE SEQUENCE [LARGE SCALE GENOMIC DNA]</scope>
    <source>
        <strain evidence="3 4">CF5-4</strain>
    </source>
</reference>
<keyword evidence="4" id="KW-1185">Reference proteome</keyword>
<dbReference type="PANTHER" id="PTHR15020">
    <property type="entry name" value="FLAVIN REDUCTASE-RELATED"/>
    <property type="match status" value="1"/>
</dbReference>
<sequence length="239" mass="24324">MRILIAGGHGQIALRLTRLLAERGDQAVGLVRNPAHTADVEAAGGQAVVLDMEHSSAGELAPVLDGADAVVFAAGAGPGSSAERKDTVDRAGAALLADAAEQAGVSRYVLVSSVGADRADEVDDEAMGPYLRAKAASEADLRSRSLDWTVLRPARLTDEPGTGKVRLEPSLGEAATQASVSRDDVARTIVGLLDEAAVVGLTLELASGEDLVDAAVQAAGRGEPGDGSLDAIEETADRA</sequence>